<organism evidence="6">
    <name type="scientific">freshwater metagenome</name>
    <dbReference type="NCBI Taxonomy" id="449393"/>
    <lineage>
        <taxon>unclassified sequences</taxon>
        <taxon>metagenomes</taxon>
        <taxon>ecological metagenomes</taxon>
    </lineage>
</organism>
<reference evidence="6" key="1">
    <citation type="submission" date="2020-05" db="EMBL/GenBank/DDBJ databases">
        <authorList>
            <person name="Chiriac C."/>
            <person name="Salcher M."/>
            <person name="Ghai R."/>
            <person name="Kavagutti S V."/>
        </authorList>
    </citation>
    <scope>NUCLEOTIDE SEQUENCE</scope>
</reference>
<dbReference type="InterPro" id="IPR012340">
    <property type="entry name" value="NA-bd_OB-fold"/>
</dbReference>
<evidence type="ECO:0000313" key="6">
    <source>
        <dbReference type="EMBL" id="CAB4613986.1"/>
    </source>
</evidence>
<dbReference type="InterPro" id="IPR036267">
    <property type="entry name" value="RuvA_C_sf"/>
</dbReference>
<dbReference type="Pfam" id="PF14520">
    <property type="entry name" value="HHH_5"/>
    <property type="match status" value="1"/>
</dbReference>
<gene>
    <name evidence="6" type="ORF">UFOPK1909_00059</name>
</gene>
<dbReference type="GO" id="GO:0006281">
    <property type="term" value="P:DNA repair"/>
    <property type="evidence" value="ECO:0007669"/>
    <property type="project" value="UniProtKB-KW"/>
</dbReference>
<dbReference type="InterPro" id="IPR003583">
    <property type="entry name" value="Hlx-hairpin-Hlx_DNA-bd_motif"/>
</dbReference>
<dbReference type="InterPro" id="IPR010994">
    <property type="entry name" value="RuvA_2-like"/>
</dbReference>
<dbReference type="EMBL" id="CAEZVD010000001">
    <property type="protein sequence ID" value="CAB4613986.1"/>
    <property type="molecule type" value="Genomic_DNA"/>
</dbReference>
<dbReference type="InterPro" id="IPR013849">
    <property type="entry name" value="DNA_helicase_Holl-junc_RuvA_I"/>
</dbReference>
<proteinExistence type="inferred from homology"/>
<keyword evidence="3" id="KW-0238">DNA-binding</keyword>
<evidence type="ECO:0000256" key="4">
    <source>
        <dbReference type="ARBA" id="ARBA00023204"/>
    </source>
</evidence>
<dbReference type="Gene3D" id="1.10.8.10">
    <property type="entry name" value="DNA helicase RuvA subunit, C-terminal domain"/>
    <property type="match status" value="1"/>
</dbReference>
<sequence>MIASLSGTVAALDGASAVIEVSGVGYSLQISSRTSQALKLNSSVHIFTSLIVREDAFTLYGFLDKRELNTFELLRSVTGVGPKSALSVLGSLTVDQIGDAVSKDDDSVFRAVSGIGPKTAKLIVVSLAGKIAPVTGYQPFGNELNVSDVISALVGLGWPERTAKEGALQATKALGENSSQNELLKYALASLGATKSLGASDE</sequence>
<dbReference type="SUPFAM" id="SSF47781">
    <property type="entry name" value="RuvA domain 2-like"/>
    <property type="match status" value="1"/>
</dbReference>
<dbReference type="GO" id="GO:0009378">
    <property type="term" value="F:four-way junction helicase activity"/>
    <property type="evidence" value="ECO:0007669"/>
    <property type="project" value="InterPro"/>
</dbReference>
<dbReference type="AlphaFoldDB" id="A0A6J6HLT9"/>
<feature type="domain" description="Helix-hairpin-helix DNA-binding motif class 1" evidence="5">
    <location>
        <begin position="72"/>
        <end position="91"/>
    </location>
</feature>
<dbReference type="GO" id="GO:0003677">
    <property type="term" value="F:DNA binding"/>
    <property type="evidence" value="ECO:0007669"/>
    <property type="project" value="UniProtKB-KW"/>
</dbReference>
<protein>
    <submittedName>
        <fullName evidence="6">Unannotated protein</fullName>
    </submittedName>
</protein>
<evidence type="ECO:0000259" key="5">
    <source>
        <dbReference type="SMART" id="SM00278"/>
    </source>
</evidence>
<dbReference type="Gene3D" id="2.40.50.140">
    <property type="entry name" value="Nucleic acid-binding proteins"/>
    <property type="match status" value="1"/>
</dbReference>
<dbReference type="SUPFAM" id="SSF46929">
    <property type="entry name" value="DNA helicase RuvA subunit, C-terminal domain"/>
    <property type="match status" value="1"/>
</dbReference>
<feature type="domain" description="Helix-hairpin-helix DNA-binding motif class 1" evidence="5">
    <location>
        <begin position="107"/>
        <end position="126"/>
    </location>
</feature>
<dbReference type="GO" id="GO:0005524">
    <property type="term" value="F:ATP binding"/>
    <property type="evidence" value="ECO:0007669"/>
    <property type="project" value="InterPro"/>
</dbReference>
<dbReference type="GO" id="GO:0009379">
    <property type="term" value="C:Holliday junction helicase complex"/>
    <property type="evidence" value="ECO:0007669"/>
    <property type="project" value="InterPro"/>
</dbReference>
<name>A0A6J6HLT9_9ZZZZ</name>
<evidence type="ECO:0000256" key="3">
    <source>
        <dbReference type="ARBA" id="ARBA00023125"/>
    </source>
</evidence>
<dbReference type="Pfam" id="PF01330">
    <property type="entry name" value="RuvA_N"/>
    <property type="match status" value="1"/>
</dbReference>
<keyword evidence="2" id="KW-0227">DNA damage</keyword>
<keyword evidence="1" id="KW-0963">Cytoplasm</keyword>
<dbReference type="GO" id="GO:0006310">
    <property type="term" value="P:DNA recombination"/>
    <property type="evidence" value="ECO:0007669"/>
    <property type="project" value="InterPro"/>
</dbReference>
<dbReference type="SUPFAM" id="SSF50249">
    <property type="entry name" value="Nucleic acid-binding proteins"/>
    <property type="match status" value="1"/>
</dbReference>
<dbReference type="NCBIfam" id="TIGR00084">
    <property type="entry name" value="ruvA"/>
    <property type="match status" value="1"/>
</dbReference>
<dbReference type="CDD" id="cd14332">
    <property type="entry name" value="UBA_RuvA_C"/>
    <property type="match status" value="1"/>
</dbReference>
<evidence type="ECO:0000256" key="2">
    <source>
        <dbReference type="ARBA" id="ARBA00022763"/>
    </source>
</evidence>
<keyword evidence="4" id="KW-0234">DNA repair</keyword>
<dbReference type="InterPro" id="IPR000085">
    <property type="entry name" value="RuvA"/>
</dbReference>
<dbReference type="InterPro" id="IPR011114">
    <property type="entry name" value="RuvA_C"/>
</dbReference>
<accession>A0A6J6HLT9</accession>
<dbReference type="SMART" id="SM00278">
    <property type="entry name" value="HhH1"/>
    <property type="match status" value="2"/>
</dbReference>
<dbReference type="HAMAP" id="MF_00031">
    <property type="entry name" value="DNA_HJ_migration_RuvA"/>
    <property type="match status" value="1"/>
</dbReference>
<dbReference type="Gene3D" id="1.10.150.20">
    <property type="entry name" value="5' to 3' exonuclease, C-terminal subdomain"/>
    <property type="match status" value="1"/>
</dbReference>
<evidence type="ECO:0000256" key="1">
    <source>
        <dbReference type="ARBA" id="ARBA00022490"/>
    </source>
</evidence>